<keyword evidence="10" id="KW-1185">Reference proteome</keyword>
<dbReference type="InterPro" id="IPR003846">
    <property type="entry name" value="SelO"/>
</dbReference>
<comment type="similarity">
    <text evidence="1 8">Belongs to the SELO family.</text>
</comment>
<keyword evidence="5 8" id="KW-0547">Nucleotide-binding</keyword>
<keyword evidence="4 8" id="KW-0479">Metal-binding</keyword>
<feature type="binding site" evidence="8">
    <location>
        <position position="126"/>
    </location>
    <ligand>
        <name>ATP</name>
        <dbReference type="ChEBI" id="CHEBI:30616"/>
    </ligand>
</feature>
<feature type="binding site" evidence="8">
    <location>
        <position position="183"/>
    </location>
    <ligand>
        <name>ATP</name>
        <dbReference type="ChEBI" id="CHEBI:30616"/>
    </ligand>
</feature>
<evidence type="ECO:0000313" key="10">
    <source>
        <dbReference type="Proteomes" id="UP000252707"/>
    </source>
</evidence>
<evidence type="ECO:0000256" key="7">
    <source>
        <dbReference type="ARBA" id="ARBA00022842"/>
    </source>
</evidence>
<dbReference type="GO" id="GO:0005524">
    <property type="term" value="F:ATP binding"/>
    <property type="evidence" value="ECO:0007669"/>
    <property type="project" value="UniProtKB-UniRule"/>
</dbReference>
<comment type="function">
    <text evidence="8">Nucleotidyltransferase involved in the post-translational modification of proteins. It can catalyze the addition of adenosine monophosphate (AMP) or uridine monophosphate (UMP) to a protein, resulting in modifications known as AMPylation and UMPylation.</text>
</comment>
<dbReference type="EC" id="2.7.7.108" evidence="8"/>
<evidence type="ECO:0000256" key="6">
    <source>
        <dbReference type="ARBA" id="ARBA00022840"/>
    </source>
</evidence>
<dbReference type="HAMAP" id="MF_00692">
    <property type="entry name" value="SelO"/>
    <property type="match status" value="1"/>
</dbReference>
<evidence type="ECO:0000256" key="8">
    <source>
        <dbReference type="HAMAP-Rule" id="MF_00692"/>
    </source>
</evidence>
<accession>A0A369C1E1</accession>
<comment type="catalytic activity">
    <reaction evidence="8">
        <text>L-seryl-[protein] + UTP = O-(5'-uridylyl)-L-seryl-[protein] + diphosphate</text>
        <dbReference type="Rhea" id="RHEA:64604"/>
        <dbReference type="Rhea" id="RHEA-COMP:9863"/>
        <dbReference type="Rhea" id="RHEA-COMP:16635"/>
        <dbReference type="ChEBI" id="CHEBI:29999"/>
        <dbReference type="ChEBI" id="CHEBI:33019"/>
        <dbReference type="ChEBI" id="CHEBI:46398"/>
        <dbReference type="ChEBI" id="CHEBI:156051"/>
    </reaction>
</comment>
<keyword evidence="2 8" id="KW-0808">Transferase</keyword>
<dbReference type="Proteomes" id="UP000252707">
    <property type="component" value="Unassembled WGS sequence"/>
</dbReference>
<gene>
    <name evidence="8" type="primary">ydiU</name>
    <name evidence="8" type="synonym">selO</name>
    <name evidence="9" type="ORF">DFQ59_10916</name>
</gene>
<reference evidence="9 10" key="1">
    <citation type="submission" date="2018-07" db="EMBL/GenBank/DDBJ databases">
        <title>Genomic Encyclopedia of Type Strains, Phase IV (KMG-IV): sequencing the most valuable type-strain genomes for metagenomic binning, comparative biology and taxonomic classification.</title>
        <authorList>
            <person name="Goeker M."/>
        </authorList>
    </citation>
    <scope>NUCLEOTIDE SEQUENCE [LARGE SCALE GENOMIC DNA]</scope>
    <source>
        <strain evidence="9 10">DSM 26407</strain>
    </source>
</reference>
<comment type="catalytic activity">
    <reaction evidence="8">
        <text>L-seryl-[protein] + ATP = 3-O-(5'-adenylyl)-L-seryl-[protein] + diphosphate</text>
        <dbReference type="Rhea" id="RHEA:58120"/>
        <dbReference type="Rhea" id="RHEA-COMP:9863"/>
        <dbReference type="Rhea" id="RHEA-COMP:15073"/>
        <dbReference type="ChEBI" id="CHEBI:29999"/>
        <dbReference type="ChEBI" id="CHEBI:30616"/>
        <dbReference type="ChEBI" id="CHEBI:33019"/>
        <dbReference type="ChEBI" id="CHEBI:142516"/>
        <dbReference type="EC" id="2.7.7.108"/>
    </reaction>
</comment>
<dbReference type="OrthoDB" id="9776281at2"/>
<dbReference type="RefSeq" id="WP_114280571.1">
    <property type="nucleotide sequence ID" value="NZ_QPJY01000009.1"/>
</dbReference>
<feature type="binding site" evidence="8">
    <location>
        <position position="92"/>
    </location>
    <ligand>
        <name>ATP</name>
        <dbReference type="ChEBI" id="CHEBI:30616"/>
    </ligand>
</feature>
<dbReference type="EC" id="2.7.7.-" evidence="8"/>
<feature type="binding site" evidence="8">
    <location>
        <position position="262"/>
    </location>
    <ligand>
        <name>Mg(2+)</name>
        <dbReference type="ChEBI" id="CHEBI:18420"/>
    </ligand>
</feature>
<comment type="cofactor">
    <cofactor evidence="8">
        <name>Mg(2+)</name>
        <dbReference type="ChEBI" id="CHEBI:18420"/>
    </cofactor>
    <cofactor evidence="8">
        <name>Mn(2+)</name>
        <dbReference type="ChEBI" id="CHEBI:29035"/>
    </cofactor>
</comment>
<dbReference type="GO" id="GO:0000287">
    <property type="term" value="F:magnesium ion binding"/>
    <property type="evidence" value="ECO:0007669"/>
    <property type="project" value="UniProtKB-UniRule"/>
</dbReference>
<dbReference type="NCBIfam" id="NF000658">
    <property type="entry name" value="PRK00029.1"/>
    <property type="match status" value="1"/>
</dbReference>
<dbReference type="Pfam" id="PF02696">
    <property type="entry name" value="SelO"/>
    <property type="match status" value="1"/>
</dbReference>
<feature type="binding site" evidence="8">
    <location>
        <position position="125"/>
    </location>
    <ligand>
        <name>ATP</name>
        <dbReference type="ChEBI" id="CHEBI:30616"/>
    </ligand>
</feature>
<dbReference type="PANTHER" id="PTHR32057">
    <property type="entry name" value="PROTEIN ADENYLYLTRANSFERASE SELO, MITOCHONDRIAL"/>
    <property type="match status" value="1"/>
</dbReference>
<organism evidence="9 10">
    <name type="scientific">Thioalbus denitrificans</name>
    <dbReference type="NCBI Taxonomy" id="547122"/>
    <lineage>
        <taxon>Bacteria</taxon>
        <taxon>Pseudomonadati</taxon>
        <taxon>Pseudomonadota</taxon>
        <taxon>Gammaproteobacteria</taxon>
        <taxon>Chromatiales</taxon>
        <taxon>Ectothiorhodospiraceae</taxon>
        <taxon>Thioalbus</taxon>
    </lineage>
</organism>
<evidence type="ECO:0000313" key="9">
    <source>
        <dbReference type="EMBL" id="RCX26487.1"/>
    </source>
</evidence>
<feature type="binding site" evidence="8">
    <location>
        <position position="90"/>
    </location>
    <ligand>
        <name>ATP</name>
        <dbReference type="ChEBI" id="CHEBI:30616"/>
    </ligand>
</feature>
<evidence type="ECO:0000256" key="5">
    <source>
        <dbReference type="ARBA" id="ARBA00022741"/>
    </source>
</evidence>
<sequence>MQTLESLRFHNTFARLPEGFHRPVDPDPVGRPYLVHFNPAAAGLIDLDPREARRPDFAEHFGGARLPAGAEPIAALYAGHQFGHYVPQLGDGRALLLGEVVNGRGERWDVQLKGGGRTPYSRDGDGRAVLRSSIREYLASEALHGLGIPTTRALCLVGTDDEVYREQIETGATLVRLAPSHVRFGSFEVHYHRGRFDALRVLADHVIGHHFPELEGEPDRYPRLLETVIERTAALIARWQLAGFAHGVMNTDNMSILGLTLDYGPYGFLDAYAPGFICNHSDHWGRYAFDRQPAIGLWNLGCLAQAFLPLIDADAPEAAAERARALLEAYQPAFYRHYGNGMQAKLGLRELRREDAELSAGLLRLMAAAGADYTLTFRELSEVRGSDTDRHPKVRDRFADRAAFDAWLAGYRARLRAEAVGDSARRAAMEAVNPLYVLRNHLAQHAIERARTGDFAEIDRLMEVLADPWTGRPGLEAYAAPPPAGAPQVVVSCSS</sequence>
<comment type="caution">
    <text evidence="9">The sequence shown here is derived from an EMBL/GenBank/DDBJ whole genome shotgun (WGS) entry which is preliminary data.</text>
</comment>
<keyword evidence="7 8" id="KW-0460">Magnesium</keyword>
<protein>
    <recommendedName>
        <fullName evidence="8">Protein nucleotidyltransferase YdiU</fullName>
        <ecNumber evidence="8">2.7.7.-</ecNumber>
    </recommendedName>
    <alternativeName>
        <fullName evidence="8">Protein adenylyltransferase YdiU</fullName>
        <ecNumber evidence="8">2.7.7.108</ecNumber>
    </alternativeName>
    <alternativeName>
        <fullName evidence="8">Protein uridylyltransferase YdiU</fullName>
        <ecNumber evidence="8">2.7.7.-</ecNumber>
    </alternativeName>
</protein>
<comment type="catalytic activity">
    <reaction evidence="8">
        <text>L-tyrosyl-[protein] + UTP = O-(5'-uridylyl)-L-tyrosyl-[protein] + diphosphate</text>
        <dbReference type="Rhea" id="RHEA:83887"/>
        <dbReference type="Rhea" id="RHEA-COMP:10136"/>
        <dbReference type="Rhea" id="RHEA-COMP:20238"/>
        <dbReference type="ChEBI" id="CHEBI:33019"/>
        <dbReference type="ChEBI" id="CHEBI:46398"/>
        <dbReference type="ChEBI" id="CHEBI:46858"/>
        <dbReference type="ChEBI" id="CHEBI:90602"/>
    </reaction>
</comment>
<feature type="binding site" evidence="8">
    <location>
        <position position="253"/>
    </location>
    <ligand>
        <name>Mg(2+)</name>
        <dbReference type="ChEBI" id="CHEBI:18420"/>
    </ligand>
</feature>
<feature type="binding site" evidence="8">
    <location>
        <position position="262"/>
    </location>
    <ligand>
        <name>ATP</name>
        <dbReference type="ChEBI" id="CHEBI:30616"/>
    </ligand>
</feature>
<name>A0A369C1E1_9GAMM</name>
<feature type="binding site" evidence="8">
    <location>
        <position position="113"/>
    </location>
    <ligand>
        <name>ATP</name>
        <dbReference type="ChEBI" id="CHEBI:30616"/>
    </ligand>
</feature>
<feature type="active site" description="Proton acceptor" evidence="8">
    <location>
        <position position="252"/>
    </location>
</feature>
<evidence type="ECO:0000256" key="4">
    <source>
        <dbReference type="ARBA" id="ARBA00022723"/>
    </source>
</evidence>
<dbReference type="GO" id="GO:0030145">
    <property type="term" value="F:manganese ion binding"/>
    <property type="evidence" value="ECO:0007669"/>
    <property type="project" value="UniProtKB-UniRule"/>
</dbReference>
<dbReference type="PANTHER" id="PTHR32057:SF14">
    <property type="entry name" value="PROTEIN ADENYLYLTRANSFERASE SELO, MITOCHONDRIAL"/>
    <property type="match status" value="1"/>
</dbReference>
<dbReference type="EMBL" id="QPJY01000009">
    <property type="protein sequence ID" value="RCX26487.1"/>
    <property type="molecule type" value="Genomic_DNA"/>
</dbReference>
<comment type="catalytic activity">
    <reaction evidence="8">
        <text>L-tyrosyl-[protein] + ATP = O-(5'-adenylyl)-L-tyrosyl-[protein] + diphosphate</text>
        <dbReference type="Rhea" id="RHEA:54288"/>
        <dbReference type="Rhea" id="RHEA-COMP:10136"/>
        <dbReference type="Rhea" id="RHEA-COMP:13846"/>
        <dbReference type="ChEBI" id="CHEBI:30616"/>
        <dbReference type="ChEBI" id="CHEBI:33019"/>
        <dbReference type="ChEBI" id="CHEBI:46858"/>
        <dbReference type="ChEBI" id="CHEBI:83624"/>
        <dbReference type="EC" id="2.7.7.108"/>
    </reaction>
</comment>
<comment type="catalytic activity">
    <reaction evidence="8">
        <text>L-histidyl-[protein] + UTP = N(tele)-(5'-uridylyl)-L-histidyl-[protein] + diphosphate</text>
        <dbReference type="Rhea" id="RHEA:83891"/>
        <dbReference type="Rhea" id="RHEA-COMP:9745"/>
        <dbReference type="Rhea" id="RHEA-COMP:20239"/>
        <dbReference type="ChEBI" id="CHEBI:29979"/>
        <dbReference type="ChEBI" id="CHEBI:33019"/>
        <dbReference type="ChEBI" id="CHEBI:46398"/>
        <dbReference type="ChEBI" id="CHEBI:233474"/>
    </reaction>
</comment>
<dbReference type="AlphaFoldDB" id="A0A369C1E1"/>
<keyword evidence="3 8" id="KW-0548">Nucleotidyltransferase</keyword>
<keyword evidence="8" id="KW-0464">Manganese</keyword>
<keyword evidence="6 8" id="KW-0067">ATP-binding</keyword>
<dbReference type="GO" id="GO:0070733">
    <property type="term" value="F:AMPylase activity"/>
    <property type="evidence" value="ECO:0007669"/>
    <property type="project" value="UniProtKB-EC"/>
</dbReference>
<comment type="catalytic activity">
    <reaction evidence="8">
        <text>L-threonyl-[protein] + ATP = 3-O-(5'-adenylyl)-L-threonyl-[protein] + diphosphate</text>
        <dbReference type="Rhea" id="RHEA:54292"/>
        <dbReference type="Rhea" id="RHEA-COMP:11060"/>
        <dbReference type="Rhea" id="RHEA-COMP:13847"/>
        <dbReference type="ChEBI" id="CHEBI:30013"/>
        <dbReference type="ChEBI" id="CHEBI:30616"/>
        <dbReference type="ChEBI" id="CHEBI:33019"/>
        <dbReference type="ChEBI" id="CHEBI:138113"/>
        <dbReference type="EC" id="2.7.7.108"/>
    </reaction>
</comment>
<feature type="binding site" evidence="8">
    <location>
        <position position="93"/>
    </location>
    <ligand>
        <name>ATP</name>
        <dbReference type="ChEBI" id="CHEBI:30616"/>
    </ligand>
</feature>
<proteinExistence type="inferred from homology"/>
<evidence type="ECO:0000256" key="2">
    <source>
        <dbReference type="ARBA" id="ARBA00022679"/>
    </source>
</evidence>
<feature type="binding site" evidence="8">
    <location>
        <position position="176"/>
    </location>
    <ligand>
        <name>ATP</name>
        <dbReference type="ChEBI" id="CHEBI:30616"/>
    </ligand>
</feature>
<evidence type="ECO:0000256" key="1">
    <source>
        <dbReference type="ARBA" id="ARBA00009747"/>
    </source>
</evidence>
<evidence type="ECO:0000256" key="3">
    <source>
        <dbReference type="ARBA" id="ARBA00022695"/>
    </source>
</evidence>